<comment type="similarity">
    <text evidence="2">Belongs to the Fur family.</text>
</comment>
<evidence type="ECO:0000256" key="2">
    <source>
        <dbReference type="ARBA" id="ARBA00007957"/>
    </source>
</evidence>
<dbReference type="SUPFAM" id="SSF46785">
    <property type="entry name" value="Winged helix' DNA-binding domain"/>
    <property type="match status" value="1"/>
</dbReference>
<keyword evidence="9" id="KW-0804">Transcription</keyword>
<sequence>MQTMEEVLKLKSKVEQKLKMHDLRSTKARIRIGMMLFDSPQHFSAGQIFEQLTKQGHGISKATVYNTLNAFTKSGIIHAVAVDPERMFYDSTISAHH</sequence>
<feature type="non-terminal residue" evidence="10">
    <location>
        <position position="97"/>
    </location>
</feature>
<evidence type="ECO:0000256" key="6">
    <source>
        <dbReference type="ARBA" id="ARBA00022833"/>
    </source>
</evidence>
<dbReference type="Gene3D" id="1.10.10.10">
    <property type="entry name" value="Winged helix-like DNA-binding domain superfamily/Winged helix DNA-binding domain"/>
    <property type="match status" value="1"/>
</dbReference>
<dbReference type="GO" id="GO:0008270">
    <property type="term" value="F:zinc ion binding"/>
    <property type="evidence" value="ECO:0007669"/>
    <property type="project" value="TreeGrafter"/>
</dbReference>
<dbReference type="GO" id="GO:0005737">
    <property type="term" value="C:cytoplasm"/>
    <property type="evidence" value="ECO:0007669"/>
    <property type="project" value="UniProtKB-SubCell"/>
</dbReference>
<keyword evidence="7" id="KW-0805">Transcription regulation</keyword>
<accession>A0A383C5V3</accession>
<dbReference type="FunFam" id="1.10.10.10:FF:000007">
    <property type="entry name" value="Ferric uptake regulation protein"/>
    <property type="match status" value="1"/>
</dbReference>
<dbReference type="Pfam" id="PF01475">
    <property type="entry name" value="FUR"/>
    <property type="match status" value="1"/>
</dbReference>
<evidence type="ECO:0000256" key="9">
    <source>
        <dbReference type="ARBA" id="ARBA00023163"/>
    </source>
</evidence>
<keyword evidence="3" id="KW-0963">Cytoplasm</keyword>
<evidence type="ECO:0000256" key="7">
    <source>
        <dbReference type="ARBA" id="ARBA00023015"/>
    </source>
</evidence>
<dbReference type="GO" id="GO:0000976">
    <property type="term" value="F:transcription cis-regulatory region binding"/>
    <property type="evidence" value="ECO:0007669"/>
    <property type="project" value="TreeGrafter"/>
</dbReference>
<evidence type="ECO:0000256" key="5">
    <source>
        <dbReference type="ARBA" id="ARBA00022723"/>
    </source>
</evidence>
<evidence type="ECO:0000256" key="1">
    <source>
        <dbReference type="ARBA" id="ARBA00004496"/>
    </source>
</evidence>
<name>A0A383C5V3_9ZZZZ</name>
<evidence type="ECO:0000256" key="4">
    <source>
        <dbReference type="ARBA" id="ARBA00022491"/>
    </source>
</evidence>
<protein>
    <recommendedName>
        <fullName evidence="11">Ferric uptake regulation protein</fullName>
    </recommendedName>
</protein>
<organism evidence="10">
    <name type="scientific">marine metagenome</name>
    <dbReference type="NCBI Taxonomy" id="408172"/>
    <lineage>
        <taxon>unclassified sequences</taxon>
        <taxon>metagenomes</taxon>
        <taxon>ecological metagenomes</taxon>
    </lineage>
</organism>
<keyword evidence="8" id="KW-0238">DNA-binding</keyword>
<dbReference type="EMBL" id="UINC01205997">
    <property type="protein sequence ID" value="SVE27423.1"/>
    <property type="molecule type" value="Genomic_DNA"/>
</dbReference>
<dbReference type="InterPro" id="IPR036388">
    <property type="entry name" value="WH-like_DNA-bd_sf"/>
</dbReference>
<dbReference type="PANTHER" id="PTHR33202">
    <property type="entry name" value="ZINC UPTAKE REGULATION PROTEIN"/>
    <property type="match status" value="1"/>
</dbReference>
<keyword evidence="4" id="KW-0678">Repressor</keyword>
<evidence type="ECO:0000313" key="10">
    <source>
        <dbReference type="EMBL" id="SVE27423.1"/>
    </source>
</evidence>
<dbReference type="PANTHER" id="PTHR33202:SF7">
    <property type="entry name" value="FERRIC UPTAKE REGULATION PROTEIN"/>
    <property type="match status" value="1"/>
</dbReference>
<dbReference type="GO" id="GO:1900376">
    <property type="term" value="P:regulation of secondary metabolite biosynthetic process"/>
    <property type="evidence" value="ECO:0007669"/>
    <property type="project" value="TreeGrafter"/>
</dbReference>
<proteinExistence type="inferred from homology"/>
<evidence type="ECO:0008006" key="11">
    <source>
        <dbReference type="Google" id="ProtNLM"/>
    </source>
</evidence>
<reference evidence="10" key="1">
    <citation type="submission" date="2018-05" db="EMBL/GenBank/DDBJ databases">
        <authorList>
            <person name="Lanie J.A."/>
            <person name="Ng W.-L."/>
            <person name="Kazmierczak K.M."/>
            <person name="Andrzejewski T.M."/>
            <person name="Davidsen T.M."/>
            <person name="Wayne K.J."/>
            <person name="Tettelin H."/>
            <person name="Glass J.I."/>
            <person name="Rusch D."/>
            <person name="Podicherti R."/>
            <person name="Tsui H.-C.T."/>
            <person name="Winkler M.E."/>
        </authorList>
    </citation>
    <scope>NUCLEOTIDE SEQUENCE</scope>
</reference>
<gene>
    <name evidence="10" type="ORF">METZ01_LOCUS480277</name>
</gene>
<dbReference type="GO" id="GO:0003700">
    <property type="term" value="F:DNA-binding transcription factor activity"/>
    <property type="evidence" value="ECO:0007669"/>
    <property type="project" value="InterPro"/>
</dbReference>
<dbReference type="AlphaFoldDB" id="A0A383C5V3"/>
<keyword evidence="5" id="KW-0479">Metal-binding</keyword>
<keyword evidence="6" id="KW-0862">Zinc</keyword>
<evidence type="ECO:0000256" key="8">
    <source>
        <dbReference type="ARBA" id="ARBA00023125"/>
    </source>
</evidence>
<dbReference type="GO" id="GO:0045892">
    <property type="term" value="P:negative regulation of DNA-templated transcription"/>
    <property type="evidence" value="ECO:0007669"/>
    <property type="project" value="TreeGrafter"/>
</dbReference>
<comment type="subcellular location">
    <subcellularLocation>
        <location evidence="1">Cytoplasm</location>
    </subcellularLocation>
</comment>
<dbReference type="InterPro" id="IPR036390">
    <property type="entry name" value="WH_DNA-bd_sf"/>
</dbReference>
<dbReference type="InterPro" id="IPR002481">
    <property type="entry name" value="FUR"/>
</dbReference>
<evidence type="ECO:0000256" key="3">
    <source>
        <dbReference type="ARBA" id="ARBA00022490"/>
    </source>
</evidence>